<comment type="caution">
    <text evidence="2">The sequence shown here is derived from an EMBL/GenBank/DDBJ whole genome shotgun (WGS) entry which is preliminary data.</text>
</comment>
<proteinExistence type="predicted"/>
<dbReference type="AlphaFoldDB" id="A0AAW1VRT3"/>
<reference evidence="2 3" key="1">
    <citation type="journal article" date="2023" name="G3 (Bethesda)">
        <title>A chromosome-length genome assembly and annotation of blackberry (Rubus argutus, cv. 'Hillquist').</title>
        <authorList>
            <person name="Bruna T."/>
            <person name="Aryal R."/>
            <person name="Dudchenko O."/>
            <person name="Sargent D.J."/>
            <person name="Mead D."/>
            <person name="Buti M."/>
            <person name="Cavallini A."/>
            <person name="Hytonen T."/>
            <person name="Andres J."/>
            <person name="Pham M."/>
            <person name="Weisz D."/>
            <person name="Mascagni F."/>
            <person name="Usai G."/>
            <person name="Natali L."/>
            <person name="Bassil N."/>
            <person name="Fernandez G.E."/>
            <person name="Lomsadze A."/>
            <person name="Armour M."/>
            <person name="Olukolu B."/>
            <person name="Poorten T."/>
            <person name="Britton C."/>
            <person name="Davik J."/>
            <person name="Ashrafi H."/>
            <person name="Aiden E.L."/>
            <person name="Borodovsky M."/>
            <person name="Worthington M."/>
        </authorList>
    </citation>
    <scope>NUCLEOTIDE SEQUENCE [LARGE SCALE GENOMIC DNA]</scope>
    <source>
        <strain evidence="2">PI 553951</strain>
    </source>
</reference>
<evidence type="ECO:0000256" key="1">
    <source>
        <dbReference type="SAM" id="MobiDB-lite"/>
    </source>
</evidence>
<name>A0AAW1VRT3_RUBAR</name>
<organism evidence="2 3">
    <name type="scientific">Rubus argutus</name>
    <name type="common">Southern blackberry</name>
    <dbReference type="NCBI Taxonomy" id="59490"/>
    <lineage>
        <taxon>Eukaryota</taxon>
        <taxon>Viridiplantae</taxon>
        <taxon>Streptophyta</taxon>
        <taxon>Embryophyta</taxon>
        <taxon>Tracheophyta</taxon>
        <taxon>Spermatophyta</taxon>
        <taxon>Magnoliopsida</taxon>
        <taxon>eudicotyledons</taxon>
        <taxon>Gunneridae</taxon>
        <taxon>Pentapetalae</taxon>
        <taxon>rosids</taxon>
        <taxon>fabids</taxon>
        <taxon>Rosales</taxon>
        <taxon>Rosaceae</taxon>
        <taxon>Rosoideae</taxon>
        <taxon>Rosoideae incertae sedis</taxon>
        <taxon>Rubus</taxon>
    </lineage>
</organism>
<feature type="region of interest" description="Disordered" evidence="1">
    <location>
        <begin position="33"/>
        <end position="87"/>
    </location>
</feature>
<dbReference type="EMBL" id="JBEDUW010000032">
    <property type="protein sequence ID" value="KAK9907182.1"/>
    <property type="molecule type" value="Genomic_DNA"/>
</dbReference>
<evidence type="ECO:0000313" key="2">
    <source>
        <dbReference type="EMBL" id="KAK9907182.1"/>
    </source>
</evidence>
<protein>
    <submittedName>
        <fullName evidence="2">Uncharacterized protein</fullName>
    </submittedName>
</protein>
<feature type="compositionally biased region" description="Pro residues" evidence="1">
    <location>
        <begin position="78"/>
        <end position="87"/>
    </location>
</feature>
<accession>A0AAW1VRT3</accession>
<feature type="compositionally biased region" description="Polar residues" evidence="1">
    <location>
        <begin position="44"/>
        <end position="58"/>
    </location>
</feature>
<evidence type="ECO:0000313" key="3">
    <source>
        <dbReference type="Proteomes" id="UP001457282"/>
    </source>
</evidence>
<sequence length="87" mass="9753">MSCSAQPGHPELFSSHCLIVVLHTPNQQMFSLSEHSRRPLYTHPFSQHTQSSQSTRPTALNHDSHRSPRCRHSHLSSAPPPLQVHTG</sequence>
<gene>
    <name evidence="2" type="ORF">M0R45_002185</name>
</gene>
<dbReference type="Proteomes" id="UP001457282">
    <property type="component" value="Unassembled WGS sequence"/>
</dbReference>
<keyword evidence="3" id="KW-1185">Reference proteome</keyword>